<name>A0A1V4IE85_9CLOT</name>
<dbReference type="Pfam" id="PF09388">
    <property type="entry name" value="SpoOE-like"/>
    <property type="match status" value="1"/>
</dbReference>
<dbReference type="InterPro" id="IPR037208">
    <property type="entry name" value="Spo0E-like_sf"/>
</dbReference>
<dbReference type="GO" id="GO:0046983">
    <property type="term" value="F:protein dimerization activity"/>
    <property type="evidence" value="ECO:0007669"/>
    <property type="project" value="InterPro"/>
</dbReference>
<dbReference type="InterPro" id="IPR036638">
    <property type="entry name" value="HLH_DNA-bd_sf"/>
</dbReference>
<proteinExistence type="predicted"/>
<feature type="coiled-coil region" evidence="1">
    <location>
        <begin position="4"/>
        <end position="48"/>
    </location>
</feature>
<reference evidence="2 3" key="1">
    <citation type="submission" date="2017-03" db="EMBL/GenBank/DDBJ databases">
        <title>Genome sequence of Clostridium oryzae DSM 28571.</title>
        <authorList>
            <person name="Poehlein A."/>
            <person name="Daniel R."/>
        </authorList>
    </citation>
    <scope>NUCLEOTIDE SEQUENCE [LARGE SCALE GENOMIC DNA]</scope>
    <source>
        <strain evidence="2 3">DSM 28571</strain>
    </source>
</reference>
<dbReference type="GO" id="GO:0043937">
    <property type="term" value="P:regulation of sporulation"/>
    <property type="evidence" value="ECO:0007669"/>
    <property type="project" value="InterPro"/>
</dbReference>
<dbReference type="SUPFAM" id="SSF140500">
    <property type="entry name" value="BAS1536-like"/>
    <property type="match status" value="1"/>
</dbReference>
<sequence>MIRKRKLKDKIENMRDKLNAKLSLDDESKDYQNEILDISQQLDELILEYMKKVEK</sequence>
<organism evidence="2 3">
    <name type="scientific">Clostridium oryzae</name>
    <dbReference type="NCBI Taxonomy" id="1450648"/>
    <lineage>
        <taxon>Bacteria</taxon>
        <taxon>Bacillati</taxon>
        <taxon>Bacillota</taxon>
        <taxon>Clostridia</taxon>
        <taxon>Eubacteriales</taxon>
        <taxon>Clostridiaceae</taxon>
        <taxon>Clostridium</taxon>
    </lineage>
</organism>
<dbReference type="InterPro" id="IPR018540">
    <property type="entry name" value="Spo0E-like"/>
</dbReference>
<evidence type="ECO:0000256" key="1">
    <source>
        <dbReference type="SAM" id="Coils"/>
    </source>
</evidence>
<accession>A0A1V4IE85</accession>
<gene>
    <name evidence="2" type="ORF">CLORY_37380</name>
</gene>
<evidence type="ECO:0000313" key="3">
    <source>
        <dbReference type="Proteomes" id="UP000190080"/>
    </source>
</evidence>
<evidence type="ECO:0008006" key="4">
    <source>
        <dbReference type="Google" id="ProtNLM"/>
    </source>
</evidence>
<dbReference type="Proteomes" id="UP000190080">
    <property type="component" value="Unassembled WGS sequence"/>
</dbReference>
<keyword evidence="3" id="KW-1185">Reference proteome</keyword>
<dbReference type="RefSeq" id="WP_169911684.1">
    <property type="nucleotide sequence ID" value="NZ_MZGV01000062.1"/>
</dbReference>
<keyword evidence="1" id="KW-0175">Coiled coil</keyword>
<dbReference type="EMBL" id="MZGV01000062">
    <property type="protein sequence ID" value="OPJ58174.1"/>
    <property type="molecule type" value="Genomic_DNA"/>
</dbReference>
<dbReference type="AlphaFoldDB" id="A0A1V4IE85"/>
<dbReference type="Gene3D" id="4.10.280.10">
    <property type="entry name" value="Helix-loop-helix DNA-binding domain"/>
    <property type="match status" value="1"/>
</dbReference>
<comment type="caution">
    <text evidence="2">The sequence shown here is derived from an EMBL/GenBank/DDBJ whole genome shotgun (WGS) entry which is preliminary data.</text>
</comment>
<protein>
    <recommendedName>
        <fullName evidence="4">Spo0E like sporulation regulatory protein</fullName>
    </recommendedName>
</protein>
<evidence type="ECO:0000313" key="2">
    <source>
        <dbReference type="EMBL" id="OPJ58174.1"/>
    </source>
</evidence>